<dbReference type="Pfam" id="PF17239">
    <property type="entry name" value="DUF5312"/>
    <property type="match status" value="1"/>
</dbReference>
<dbReference type="Proteomes" id="UP001056981">
    <property type="component" value="Chromosome"/>
</dbReference>
<reference evidence="1" key="1">
    <citation type="submission" date="2020-04" db="EMBL/GenBank/DDBJ databases">
        <title>Comparative genomics of oral phylogroup-2 Treponema strains.</title>
        <authorList>
            <person name="Zeng H."/>
            <person name="Chan Y.K."/>
            <person name="Watt R.M."/>
        </authorList>
    </citation>
    <scope>NUCLEOTIDE SEQUENCE</scope>
    <source>
        <strain evidence="1">OMZ 905</strain>
    </source>
</reference>
<name>A0A9Q9BPP6_TREDN</name>
<protein>
    <submittedName>
        <fullName evidence="1">Uncharacterized protein</fullName>
    </submittedName>
</protein>
<organism evidence="1 2">
    <name type="scientific">Treponema denticola</name>
    <dbReference type="NCBI Taxonomy" id="158"/>
    <lineage>
        <taxon>Bacteria</taxon>
        <taxon>Pseudomonadati</taxon>
        <taxon>Spirochaetota</taxon>
        <taxon>Spirochaetia</taxon>
        <taxon>Spirochaetales</taxon>
        <taxon>Treponemataceae</taxon>
        <taxon>Treponema</taxon>
    </lineage>
</organism>
<gene>
    <name evidence="1" type="ORF">E4N86_12270</name>
</gene>
<evidence type="ECO:0000313" key="2">
    <source>
        <dbReference type="Proteomes" id="UP001056981"/>
    </source>
</evidence>
<dbReference type="AlphaFoldDB" id="A0A9Q9BPP6"/>
<proteinExistence type="predicted"/>
<dbReference type="EMBL" id="CP051635">
    <property type="protein sequence ID" value="UTD01403.1"/>
    <property type="molecule type" value="Genomic_DNA"/>
</dbReference>
<sequence>MANKKESFFQKILGLFISSESPEAVKRRKLKDIAKTIGKTRYSKWYKSNSQEVLPQAAQFFYSIYKVVGPARPLLAGAASSKVLKNVTVEKSFSDKQKKLLENLSEESIIEQSKNTNAEILAEKVKKELKTFIGELDSNQIQKIDLTYQHLDAFIQFVLFDYYFLLRKFDSNFIENNFNYAPNFQAIRGEYISEDLKDFASVFYQLSFDTDWNLIFNIIKTYKNIQPVHAGQWKKLLGTLNDLRRSRALEYIIQHITEDIIYTVETTPFTEKVTDTYISQIKTNTQNVIHKLIEEQRSSKVAVLINKIFGEQVISGMKNYVIDANRAFTKRGLSGYIYAEEMSYLKSFLIEYVRTDIRALCDLFLVRGNWGGFAGTTADFSNSFHAIMQVTSKAIEFDDKLSEVSDIGVKFRTLLSRMEREKEAGRQAAKLLNDVNDTALKLINISLKHIIVIGNNFKNIIADYDKPRRELIQNWKEIEQNSERPVREWLVEAYKKIYDFTMLMQLFIKKE</sequence>
<accession>A0A9Q9BPP6</accession>
<evidence type="ECO:0000313" key="1">
    <source>
        <dbReference type="EMBL" id="UTD01403.1"/>
    </source>
</evidence>
<dbReference type="InterPro" id="IPR035196">
    <property type="entry name" value="DUF5312"/>
</dbReference>